<name>A0A1E7F767_9STRA</name>
<protein>
    <submittedName>
        <fullName evidence="3">Uncharacterized protein</fullName>
    </submittedName>
</protein>
<keyword evidence="1" id="KW-0175">Coiled coil</keyword>
<proteinExistence type="predicted"/>
<sequence length="776" mass="87932">MFGVVADDWEAEGESERKIDEGSSMNEENCTKKFDDKGLDNTNSSIEEVLKIHRNKQRILLEANVDKDERLERLEKEYHNVNIQYKEGINWLRLQLDTSRREKDAAEDRIFELQADLHHLNIDESNCPTEDGIINNNNNDNDNDIRLQKRLKQYETSFGVMENQIAMVKTASGEVVKTLKEKIADLMEDRSKAELDLLNQLSVLDNESRRQKLDYELQLQNKDEIIEGLRRKVESATNSDTSSFDKDKELSQSPPLKKKEDTIQRLEKEKTELQKKLEIATNDLDAFRLGQNTRDTIDLSLGRVETILESVDGSVLKLKGVIDQIVNRDDTNNIIKEDKEKMLSILELISLIHEQAKVSMMLIELKLKNQIEIELKLKNQLECLKDDTPTTTTIKIEMNDNRDMLNDVREIQKTALAEIRAVEIGISCQIKDVEAIAQLEKMELNNSLRERTEKLAEVERKGIALQNQILKLNSTNCDSDQCDIGFSSSCQADQRTSEENTKIVTDKVITISRNVLDQLQTELVRFAETLHVRNNTIVLLREELDVQDAREEKSQKELETALKRASDLADIGRKIKTNMPTIGINGIKDLQKELVTALKRACDRADIGKKIKTNRPTIGDIKTGERTDPVDGPIDKLALQSPQKTAVKVKAKGVKSNTENDVVLGSINDWSRQQWLSPQTAPKISLKGEIAWGRNSMPGKSHEYPVTPPAIKVQSEDGVVVIGSGVKAIAFASPSSNNDNFIATPIQTPTSIRRLKPSPREIKKPRFIPPFFAEEG</sequence>
<gene>
    <name evidence="3" type="ORF">FRACYDRAFT_242350</name>
</gene>
<organism evidence="3 4">
    <name type="scientific">Fragilariopsis cylindrus CCMP1102</name>
    <dbReference type="NCBI Taxonomy" id="635003"/>
    <lineage>
        <taxon>Eukaryota</taxon>
        <taxon>Sar</taxon>
        <taxon>Stramenopiles</taxon>
        <taxon>Ochrophyta</taxon>
        <taxon>Bacillariophyta</taxon>
        <taxon>Bacillariophyceae</taxon>
        <taxon>Bacillariophycidae</taxon>
        <taxon>Bacillariales</taxon>
        <taxon>Bacillariaceae</taxon>
        <taxon>Fragilariopsis</taxon>
    </lineage>
</organism>
<evidence type="ECO:0000256" key="2">
    <source>
        <dbReference type="SAM" id="MobiDB-lite"/>
    </source>
</evidence>
<dbReference type="AlphaFoldDB" id="A0A1E7F767"/>
<accession>A0A1E7F767</accession>
<keyword evidence="4" id="KW-1185">Reference proteome</keyword>
<dbReference type="Proteomes" id="UP000095751">
    <property type="component" value="Unassembled WGS sequence"/>
</dbReference>
<feature type="region of interest" description="Disordered" evidence="2">
    <location>
        <begin position="1"/>
        <end position="38"/>
    </location>
</feature>
<feature type="region of interest" description="Disordered" evidence="2">
    <location>
        <begin position="236"/>
        <end position="260"/>
    </location>
</feature>
<evidence type="ECO:0000313" key="3">
    <source>
        <dbReference type="EMBL" id="OEU13997.1"/>
    </source>
</evidence>
<dbReference type="KEGG" id="fcy:FRACYDRAFT_242350"/>
<dbReference type="OrthoDB" id="49358at2759"/>
<evidence type="ECO:0000256" key="1">
    <source>
        <dbReference type="SAM" id="Coils"/>
    </source>
</evidence>
<dbReference type="EMBL" id="KV784361">
    <property type="protein sequence ID" value="OEU13997.1"/>
    <property type="molecule type" value="Genomic_DNA"/>
</dbReference>
<feature type="coiled-coil region" evidence="1">
    <location>
        <begin position="57"/>
        <end position="123"/>
    </location>
</feature>
<evidence type="ECO:0000313" key="4">
    <source>
        <dbReference type="Proteomes" id="UP000095751"/>
    </source>
</evidence>
<dbReference type="InParanoid" id="A0A1E7F767"/>
<reference evidence="3 4" key="1">
    <citation type="submission" date="2016-09" db="EMBL/GenBank/DDBJ databases">
        <title>Extensive genetic diversity and differential bi-allelic expression allows diatom success in the polar Southern Ocean.</title>
        <authorList>
            <consortium name="DOE Joint Genome Institute"/>
            <person name="Mock T."/>
            <person name="Otillar R.P."/>
            <person name="Strauss J."/>
            <person name="Dupont C."/>
            <person name="Frickenhaus S."/>
            <person name="Maumus F."/>
            <person name="Mcmullan M."/>
            <person name="Sanges R."/>
            <person name="Schmutz J."/>
            <person name="Toseland A."/>
            <person name="Valas R."/>
            <person name="Veluchamy A."/>
            <person name="Ward B.J."/>
            <person name="Allen A."/>
            <person name="Barry K."/>
            <person name="Falciatore A."/>
            <person name="Ferrante M."/>
            <person name="Fortunato A.E."/>
            <person name="Gloeckner G."/>
            <person name="Gruber A."/>
            <person name="Hipkin R."/>
            <person name="Janech M."/>
            <person name="Kroth P."/>
            <person name="Leese F."/>
            <person name="Lindquist E."/>
            <person name="Lyon B.R."/>
            <person name="Martin J."/>
            <person name="Mayer C."/>
            <person name="Parker M."/>
            <person name="Quesneville H."/>
            <person name="Raymond J."/>
            <person name="Uhlig C."/>
            <person name="Valentin K.U."/>
            <person name="Worden A.Z."/>
            <person name="Armbrust E.V."/>
            <person name="Bowler C."/>
            <person name="Green B."/>
            <person name="Moulton V."/>
            <person name="Van Oosterhout C."/>
            <person name="Grigoriev I."/>
        </authorList>
    </citation>
    <scope>NUCLEOTIDE SEQUENCE [LARGE SCALE GENOMIC DNA]</scope>
    <source>
        <strain evidence="3 4">CCMP1102</strain>
    </source>
</reference>
<feature type="compositionally biased region" description="Basic and acidic residues" evidence="2">
    <location>
        <begin position="29"/>
        <end position="38"/>
    </location>
</feature>